<keyword evidence="5" id="KW-0677">Repeat</keyword>
<dbReference type="Pfam" id="PF00005">
    <property type="entry name" value="ABC_tran"/>
    <property type="match status" value="2"/>
</dbReference>
<evidence type="ECO:0000256" key="3">
    <source>
        <dbReference type="ARBA" id="ARBA00022448"/>
    </source>
</evidence>
<evidence type="ECO:0000256" key="4">
    <source>
        <dbReference type="ARBA" id="ARBA00022475"/>
    </source>
</evidence>
<feature type="domain" description="ABC transporter" evidence="11">
    <location>
        <begin position="8"/>
        <end position="247"/>
    </location>
</feature>
<dbReference type="GO" id="GO:0042626">
    <property type="term" value="F:ATPase-coupled transmembrane transporter activity"/>
    <property type="evidence" value="ECO:0007669"/>
    <property type="project" value="TreeGrafter"/>
</dbReference>
<keyword evidence="4" id="KW-1003">Cell membrane</keyword>
<evidence type="ECO:0000256" key="9">
    <source>
        <dbReference type="ARBA" id="ARBA00023136"/>
    </source>
</evidence>
<dbReference type="PROSITE" id="PS00211">
    <property type="entry name" value="ABC_TRANSPORTER_1"/>
    <property type="match status" value="1"/>
</dbReference>
<dbReference type="Proteomes" id="UP000028984">
    <property type="component" value="Unassembled WGS sequence"/>
</dbReference>
<evidence type="ECO:0000256" key="6">
    <source>
        <dbReference type="ARBA" id="ARBA00022741"/>
    </source>
</evidence>
<dbReference type="eggNOG" id="COG1129">
    <property type="taxonomic scope" value="Bacteria"/>
</dbReference>
<comment type="subcellular location">
    <subcellularLocation>
        <location evidence="1">Cell membrane</location>
        <topology evidence="1">Peripheral membrane protein</topology>
    </subcellularLocation>
</comment>
<dbReference type="CDD" id="cd03226">
    <property type="entry name" value="ABC_cobalt_CbiO_domain2"/>
    <property type="match status" value="1"/>
</dbReference>
<evidence type="ECO:0000256" key="1">
    <source>
        <dbReference type="ARBA" id="ARBA00004202"/>
    </source>
</evidence>
<keyword evidence="3" id="KW-0813">Transport</keyword>
<gene>
    <name evidence="12" type="ORF">BREU_0058</name>
</gene>
<keyword evidence="13" id="KW-1185">Reference proteome</keyword>
<dbReference type="InterPro" id="IPR027417">
    <property type="entry name" value="P-loop_NTPase"/>
</dbReference>
<dbReference type="InterPro" id="IPR017871">
    <property type="entry name" value="ABC_transporter-like_CS"/>
</dbReference>
<evidence type="ECO:0000313" key="12">
    <source>
        <dbReference type="EMBL" id="KFI87044.1"/>
    </source>
</evidence>
<dbReference type="GO" id="GO:0005524">
    <property type="term" value="F:ATP binding"/>
    <property type="evidence" value="ECO:0007669"/>
    <property type="project" value="UniProtKB-KW"/>
</dbReference>
<keyword evidence="9" id="KW-0472">Membrane</keyword>
<feature type="domain" description="ABC transporter" evidence="11">
    <location>
        <begin position="279"/>
        <end position="507"/>
    </location>
</feature>
<dbReference type="PANTHER" id="PTHR43553:SF23">
    <property type="entry name" value="ABC TRANSPORTER ATP-BINDING COMPONENT"/>
    <property type="match status" value="1"/>
</dbReference>
<dbReference type="AlphaFoldDB" id="A0A087CUU4"/>
<dbReference type="InterPro" id="IPR003439">
    <property type="entry name" value="ABC_transporter-like_ATP-bd"/>
</dbReference>
<dbReference type="InterPro" id="IPR050095">
    <property type="entry name" value="ECF_ABC_transporter_ATP-bd"/>
</dbReference>
<dbReference type="PROSITE" id="PS50893">
    <property type="entry name" value="ABC_TRANSPORTER_2"/>
    <property type="match status" value="2"/>
</dbReference>
<evidence type="ECO:0000256" key="8">
    <source>
        <dbReference type="ARBA" id="ARBA00022967"/>
    </source>
</evidence>
<comment type="caution">
    <text evidence="12">The sequence shown here is derived from an EMBL/GenBank/DDBJ whole genome shotgun (WGS) entry which is preliminary data.</text>
</comment>
<dbReference type="Gene3D" id="3.40.50.300">
    <property type="entry name" value="P-loop containing nucleotide triphosphate hydrolases"/>
    <property type="match status" value="2"/>
</dbReference>
<dbReference type="SMART" id="SM00382">
    <property type="entry name" value="AAA"/>
    <property type="match status" value="2"/>
</dbReference>
<organism evidence="12 13">
    <name type="scientific">Bifidobacterium reuteri DSM 23975</name>
    <dbReference type="NCBI Taxonomy" id="1437610"/>
    <lineage>
        <taxon>Bacteria</taxon>
        <taxon>Bacillati</taxon>
        <taxon>Actinomycetota</taxon>
        <taxon>Actinomycetes</taxon>
        <taxon>Bifidobacteriales</taxon>
        <taxon>Bifidobacteriaceae</taxon>
        <taxon>Bifidobacterium</taxon>
    </lineage>
</organism>
<dbReference type="STRING" id="1437610.BREU_0058"/>
<protein>
    <submittedName>
        <fullName evidence="12">ABC transporter ATP-binding protein</fullName>
        <ecNumber evidence="12">3.6.3.20</ecNumber>
    </submittedName>
</protein>
<proteinExistence type="inferred from homology"/>
<keyword evidence="6" id="KW-0547">Nucleotide-binding</keyword>
<accession>A0A087CUU4</accession>
<keyword evidence="12" id="KW-0378">Hydrolase</keyword>
<evidence type="ECO:0000256" key="5">
    <source>
        <dbReference type="ARBA" id="ARBA00022737"/>
    </source>
</evidence>
<keyword evidence="8" id="KW-1278">Translocase</keyword>
<dbReference type="InterPro" id="IPR015856">
    <property type="entry name" value="ABC_transpr_CbiO/EcfA_su"/>
</dbReference>
<evidence type="ECO:0000313" key="13">
    <source>
        <dbReference type="Proteomes" id="UP000028984"/>
    </source>
</evidence>
<keyword evidence="7 12" id="KW-0067">ATP-binding</keyword>
<dbReference type="GO" id="GO:0016887">
    <property type="term" value="F:ATP hydrolysis activity"/>
    <property type="evidence" value="ECO:0007669"/>
    <property type="project" value="InterPro"/>
</dbReference>
<dbReference type="EC" id="3.6.3.20" evidence="12"/>
<dbReference type="SUPFAM" id="SSF52540">
    <property type="entry name" value="P-loop containing nucleoside triphosphate hydrolases"/>
    <property type="match status" value="2"/>
</dbReference>
<dbReference type="EMBL" id="JGZK01000003">
    <property type="protein sequence ID" value="KFI87044.1"/>
    <property type="molecule type" value="Genomic_DNA"/>
</dbReference>
<dbReference type="InterPro" id="IPR003593">
    <property type="entry name" value="AAA+_ATPase"/>
</dbReference>
<evidence type="ECO:0000259" key="11">
    <source>
        <dbReference type="PROSITE" id="PS50893"/>
    </source>
</evidence>
<name>A0A087CUU4_9BIFI</name>
<reference evidence="12 13" key="1">
    <citation type="submission" date="2014-03" db="EMBL/GenBank/DDBJ databases">
        <title>Genomics of Bifidobacteria.</title>
        <authorList>
            <person name="Ventura M."/>
            <person name="Milani C."/>
            <person name="Lugli G.A."/>
        </authorList>
    </citation>
    <scope>NUCLEOTIDE SEQUENCE [LARGE SCALE GENOMIC DNA]</scope>
    <source>
        <strain evidence="12 13">DSM 23975</strain>
    </source>
</reference>
<dbReference type="CDD" id="cd03225">
    <property type="entry name" value="ABC_cobalt_CbiO_domain1"/>
    <property type="match status" value="1"/>
</dbReference>
<evidence type="ECO:0000256" key="2">
    <source>
        <dbReference type="ARBA" id="ARBA00005417"/>
    </source>
</evidence>
<comment type="similarity">
    <text evidence="2">Belongs to the ABC transporter superfamily.</text>
</comment>
<sequence length="722" mass="79157">MSVRNRESITDHVSFRYEHAQETALHDVSLDVHQSRCIVLCGASGCGKTTYSRIVNGLVPQFFHGEFTGRQITCGLDASTVPIDRLTPLVGSVFQNPKTQYFNANVTDELAFAAENMGLPADDINRRIASVSDRFGIGPLLGRSIFHLSGGQKQRIAMAAASVLNPRLMVLDEPTSNLDAHAIADMRTMIERMKADGLTIIIAEHRLAWLNGVADRYVVFDGGRIVREYEASEFLALSPGCIAAMGLRALNLEPYRKQIAELERRRAFPSSSSGATPLLATRDLAIGYRGRDGFMRHVPDMAFRAGEITGLMGHNGCGKTTLVKTLTGLVKPAGGTIMLNGRKARPRDLTRAGFMVMQDVNYQLFSDSVREELMIGLDETDPAVIAQADRVMDDLDLTAFADRHPMSLSDGQKQRVAIGSALMCGKDLIILDEPTSGLDRYHMEQVGGLLRQLAARGKAILVVTHDEELAAGWCDRIINLEKEPIMNATNMSGTAGAPAFDIADWLGDWESFEHYIDSDDPTIQQTWEAAEQAVLADPRMAPMAAHGIRTFWSMACATTSPENIIHIGWWRVSEPGGAGAAASAVIRIEWFAEDNTSLDIYDYRIDHVIEHGLEGSPTFVFTTDDPNAEDSPFRWLLVIAPLPSRRAFTKGGLLSHLHFQYANDLATLVVSGEPDADIHAEGTASGSATETLHNPRWYATMCADEGTVQDRCAIIRALHHLQ</sequence>
<dbReference type="GO" id="GO:0043190">
    <property type="term" value="C:ATP-binding cassette (ABC) transporter complex"/>
    <property type="evidence" value="ECO:0007669"/>
    <property type="project" value="TreeGrafter"/>
</dbReference>
<evidence type="ECO:0000256" key="7">
    <source>
        <dbReference type="ARBA" id="ARBA00022840"/>
    </source>
</evidence>
<comment type="function">
    <text evidence="10">Probably part of an ABC transporter complex. Responsible for energy coupling to the transport system.</text>
</comment>
<evidence type="ECO:0000256" key="10">
    <source>
        <dbReference type="ARBA" id="ARBA00025157"/>
    </source>
</evidence>
<dbReference type="PANTHER" id="PTHR43553">
    <property type="entry name" value="HEAVY METAL TRANSPORTER"/>
    <property type="match status" value="1"/>
</dbReference>